<dbReference type="AlphaFoldDB" id="A0A2Z7B3E0"/>
<protein>
    <submittedName>
        <fullName evidence="2">Uncharacterized protein</fullName>
    </submittedName>
</protein>
<keyword evidence="3" id="KW-1185">Reference proteome</keyword>
<reference evidence="2 3" key="1">
    <citation type="journal article" date="2015" name="Proc. Natl. Acad. Sci. U.S.A.">
        <title>The resurrection genome of Boea hygrometrica: A blueprint for survival of dehydration.</title>
        <authorList>
            <person name="Xiao L."/>
            <person name="Yang G."/>
            <person name="Zhang L."/>
            <person name="Yang X."/>
            <person name="Zhao S."/>
            <person name="Ji Z."/>
            <person name="Zhou Q."/>
            <person name="Hu M."/>
            <person name="Wang Y."/>
            <person name="Chen M."/>
            <person name="Xu Y."/>
            <person name="Jin H."/>
            <person name="Xiao X."/>
            <person name="Hu G."/>
            <person name="Bao F."/>
            <person name="Hu Y."/>
            <person name="Wan P."/>
            <person name="Li L."/>
            <person name="Deng X."/>
            <person name="Kuang T."/>
            <person name="Xiang C."/>
            <person name="Zhu J.K."/>
            <person name="Oliver M.J."/>
            <person name="He Y."/>
        </authorList>
    </citation>
    <scope>NUCLEOTIDE SEQUENCE [LARGE SCALE GENOMIC DNA]</scope>
    <source>
        <strain evidence="3">cv. XS01</strain>
    </source>
</reference>
<feature type="coiled-coil region" evidence="1">
    <location>
        <begin position="126"/>
        <end position="181"/>
    </location>
</feature>
<proteinExistence type="predicted"/>
<keyword evidence="1" id="KW-0175">Coiled coil</keyword>
<evidence type="ECO:0000313" key="2">
    <source>
        <dbReference type="EMBL" id="KZV27988.1"/>
    </source>
</evidence>
<feature type="non-terminal residue" evidence="2">
    <location>
        <position position="1"/>
    </location>
</feature>
<name>A0A2Z7B3E0_9LAMI</name>
<accession>A0A2Z7B3E0</accession>
<organism evidence="2 3">
    <name type="scientific">Dorcoceras hygrometricum</name>
    <dbReference type="NCBI Taxonomy" id="472368"/>
    <lineage>
        <taxon>Eukaryota</taxon>
        <taxon>Viridiplantae</taxon>
        <taxon>Streptophyta</taxon>
        <taxon>Embryophyta</taxon>
        <taxon>Tracheophyta</taxon>
        <taxon>Spermatophyta</taxon>
        <taxon>Magnoliopsida</taxon>
        <taxon>eudicotyledons</taxon>
        <taxon>Gunneridae</taxon>
        <taxon>Pentapetalae</taxon>
        <taxon>asterids</taxon>
        <taxon>lamiids</taxon>
        <taxon>Lamiales</taxon>
        <taxon>Gesneriaceae</taxon>
        <taxon>Didymocarpoideae</taxon>
        <taxon>Trichosporeae</taxon>
        <taxon>Loxocarpinae</taxon>
        <taxon>Dorcoceras</taxon>
    </lineage>
</organism>
<sequence length="232" mass="26193">FQDLSSRRARFQQLEGSAIDVDFGFSDTGASISSQLVRCVPSVESLSFAKAAVRNFLELGLHQLGETQRLAMISAVSILRASLEFSSDSSLLESVATIFSDSDAAQARSTLLIAKVEDFHHKRRRAEVMEQENSSVRAQIKNLTVEYDANEDEVKRLEEKILEHRAKMASLMDEAESLEKGLLSNRRDTQVVVDEVVSLKEDYGKWVREIQDSDDKQGECLLKWEQLCRLFC</sequence>
<dbReference type="EMBL" id="KV010210">
    <property type="protein sequence ID" value="KZV27988.1"/>
    <property type="molecule type" value="Genomic_DNA"/>
</dbReference>
<dbReference type="Proteomes" id="UP000250235">
    <property type="component" value="Unassembled WGS sequence"/>
</dbReference>
<gene>
    <name evidence="2" type="ORF">F511_25865</name>
</gene>
<evidence type="ECO:0000313" key="3">
    <source>
        <dbReference type="Proteomes" id="UP000250235"/>
    </source>
</evidence>
<evidence type="ECO:0000256" key="1">
    <source>
        <dbReference type="SAM" id="Coils"/>
    </source>
</evidence>